<evidence type="ECO:0000313" key="1">
    <source>
        <dbReference type="EMBL" id="OOK76216.1"/>
    </source>
</evidence>
<reference evidence="1 2" key="1">
    <citation type="submission" date="2017-02" db="EMBL/GenBank/DDBJ databases">
        <title>Complete genome sequences of Mycobacterium kansasii strains isolated from rhesus macaques.</title>
        <authorList>
            <person name="Panda A."/>
            <person name="Nagaraj S."/>
            <person name="Zhao X."/>
            <person name="Tettelin H."/>
            <person name="Detolla L.J."/>
        </authorList>
    </citation>
    <scope>NUCLEOTIDE SEQUENCE [LARGE SCALE GENOMIC DNA]</scope>
    <source>
        <strain evidence="1 2">11-3813</strain>
    </source>
</reference>
<evidence type="ECO:0000313" key="2">
    <source>
        <dbReference type="Proteomes" id="UP000189229"/>
    </source>
</evidence>
<dbReference type="Proteomes" id="UP000189229">
    <property type="component" value="Unassembled WGS sequence"/>
</dbReference>
<sequence length="74" mass="8088">MAAPVTAAITAQLRVVGIMTADNTLPPAMSARFFRSLPQRCRRGPAAVRVREFFQPNSHVDDTLAIPLLARITI</sequence>
<name>A0A1V3XBW3_MYCKA</name>
<proteinExistence type="predicted"/>
<dbReference type="AlphaFoldDB" id="A0A1V3XBW3"/>
<protein>
    <submittedName>
        <fullName evidence="1">Uncharacterized protein</fullName>
    </submittedName>
</protein>
<gene>
    <name evidence="1" type="ORF">BZL30_3607</name>
</gene>
<accession>A0A1V3XBW3</accession>
<comment type="caution">
    <text evidence="1">The sequence shown here is derived from an EMBL/GenBank/DDBJ whole genome shotgun (WGS) entry which is preliminary data.</text>
</comment>
<dbReference type="EMBL" id="MVBM01000003">
    <property type="protein sequence ID" value="OOK76216.1"/>
    <property type="molecule type" value="Genomic_DNA"/>
</dbReference>
<organism evidence="1 2">
    <name type="scientific">Mycobacterium kansasii</name>
    <dbReference type="NCBI Taxonomy" id="1768"/>
    <lineage>
        <taxon>Bacteria</taxon>
        <taxon>Bacillati</taxon>
        <taxon>Actinomycetota</taxon>
        <taxon>Actinomycetes</taxon>
        <taxon>Mycobacteriales</taxon>
        <taxon>Mycobacteriaceae</taxon>
        <taxon>Mycobacterium</taxon>
    </lineage>
</organism>